<dbReference type="AlphaFoldDB" id="A0A378SGM2"/>
<proteinExistence type="predicted"/>
<evidence type="ECO:0000313" key="3">
    <source>
        <dbReference type="EMBL" id="STZ41979.1"/>
    </source>
</evidence>
<reference evidence="3 4" key="1">
    <citation type="submission" date="2018-06" db="EMBL/GenBank/DDBJ databases">
        <authorList>
            <consortium name="Pathogen Informatics"/>
            <person name="Doyle S."/>
        </authorList>
    </citation>
    <scope>NUCLEOTIDE SEQUENCE [LARGE SCALE GENOMIC DNA]</scope>
    <source>
        <strain evidence="3 4">NCTC10742</strain>
    </source>
</reference>
<organism evidence="3 4">
    <name type="scientific">Mycolicibacterium gilvum</name>
    <dbReference type="NCBI Taxonomy" id="1804"/>
    <lineage>
        <taxon>Bacteria</taxon>
        <taxon>Bacillati</taxon>
        <taxon>Actinomycetota</taxon>
        <taxon>Actinomycetes</taxon>
        <taxon>Mycobacteriales</taxon>
        <taxon>Mycobacteriaceae</taxon>
        <taxon>Mycolicibacterium</taxon>
    </lineage>
</organism>
<dbReference type="InterPro" id="IPR007969">
    <property type="entry name" value="DUF732"/>
</dbReference>
<feature type="chain" id="PRO_5016631406" evidence="1">
    <location>
        <begin position="28"/>
        <end position="115"/>
    </location>
</feature>
<dbReference type="OMA" id="GHRVCDM"/>
<feature type="signal peptide" evidence="1">
    <location>
        <begin position="1"/>
        <end position="27"/>
    </location>
</feature>
<feature type="domain" description="DUF732" evidence="2">
    <location>
        <begin position="31"/>
        <end position="108"/>
    </location>
</feature>
<dbReference type="EMBL" id="UGQM01000001">
    <property type="protein sequence ID" value="STZ41979.1"/>
    <property type="molecule type" value="Genomic_DNA"/>
</dbReference>
<accession>A0A378SGM2</accession>
<dbReference type="Pfam" id="PF05305">
    <property type="entry name" value="DUF732"/>
    <property type="match status" value="1"/>
</dbReference>
<sequence>MIRHRRTIVAMVAAGLTMFGGAATAQAETPDERFANVVTTLGIPHTPDEDLSVVGKRVCDMLTGSLTGNPNPVPAVRGVVSTLSSNANITKQQAVGLMQASTYIYCPQWARFTGR</sequence>
<keyword evidence="1" id="KW-0732">Signal</keyword>
<protein>
    <submittedName>
        <fullName evidence="3">Protein of uncharacterized function (DUF732)</fullName>
    </submittedName>
</protein>
<dbReference type="Proteomes" id="UP000254291">
    <property type="component" value="Unassembled WGS sequence"/>
</dbReference>
<evidence type="ECO:0000256" key="1">
    <source>
        <dbReference type="SAM" id="SignalP"/>
    </source>
</evidence>
<evidence type="ECO:0000259" key="2">
    <source>
        <dbReference type="Pfam" id="PF05305"/>
    </source>
</evidence>
<gene>
    <name evidence="3" type="ORF">NCTC10742_01189</name>
</gene>
<evidence type="ECO:0000313" key="4">
    <source>
        <dbReference type="Proteomes" id="UP000254291"/>
    </source>
</evidence>
<dbReference type="RefSeq" id="WP_011895855.1">
    <property type="nucleotide sequence ID" value="NZ_JACKST010000147.1"/>
</dbReference>
<name>A0A378SGM2_9MYCO</name>